<dbReference type="Pfam" id="PF16960">
    <property type="entry name" value="HpuA"/>
    <property type="match status" value="1"/>
</dbReference>
<evidence type="ECO:0000313" key="4">
    <source>
        <dbReference type="Proteomes" id="UP000272771"/>
    </source>
</evidence>
<feature type="chain" id="PRO_5019382253" evidence="2">
    <location>
        <begin position="24"/>
        <end position="334"/>
    </location>
</feature>
<dbReference type="NCBIfam" id="NF041636">
    <property type="entry name" value="slam_lipo"/>
    <property type="match status" value="1"/>
</dbReference>
<dbReference type="PROSITE" id="PS51257">
    <property type="entry name" value="PROKAR_LIPOPROTEIN"/>
    <property type="match status" value="1"/>
</dbReference>
<dbReference type="GO" id="GO:0009279">
    <property type="term" value="C:cell outer membrane"/>
    <property type="evidence" value="ECO:0007669"/>
    <property type="project" value="UniProtKB-SubCell"/>
</dbReference>
<evidence type="ECO:0000313" key="3">
    <source>
        <dbReference type="EMBL" id="VEJ51995.1"/>
    </source>
</evidence>
<keyword evidence="3" id="KW-0675">Receptor</keyword>
<sequence>MSKKILCLLPISLLAACAGGGTAEPSTPFAIPVLKETKIVNDKSEISFEAGVLHADDSKLVTLHTLDDPKQAKLRKLDIHHHGNFGPRVDDAFVYQTPDGKLFRFGTYNTPILQDGFSPSYTLKNSHEGQATENGGRLFACCSFQWRQASATRLDNVGYGAWIDPNGKVDLFVGGVPADVAKMQGAWNNEGKPKGTAIYEVWGVREKGGKFVTSSYTGFSTPTDGKYPRGKPEASYILVNFNTNKLGGTILGNQDYGPDVVMGNVDIVGNSFSGSAKSGGVNGNVEGKFFSSDGKEIGGKVVFDQSRSLDTVFGGMRDKYNPSDESLDLPTIAK</sequence>
<keyword evidence="4" id="KW-1185">Reference proteome</keyword>
<dbReference type="SUPFAM" id="SSF56925">
    <property type="entry name" value="OMPA-like"/>
    <property type="match status" value="1"/>
</dbReference>
<dbReference type="OrthoDB" id="8607152at2"/>
<feature type="signal peptide" evidence="2">
    <location>
        <begin position="1"/>
        <end position="23"/>
    </location>
</feature>
<keyword evidence="2" id="KW-0732">Signal</keyword>
<dbReference type="STRING" id="28091.SAMEA3174300_00463"/>
<comment type="subcellular location">
    <subcellularLocation>
        <location evidence="1">Cell outer membrane</location>
    </subcellularLocation>
</comment>
<dbReference type="InterPro" id="IPR031586">
    <property type="entry name" value="HpuA"/>
</dbReference>
<accession>A0A448VQB3</accession>
<proteinExistence type="predicted"/>
<dbReference type="InterPro" id="IPR054843">
    <property type="entry name" value="Slam_hemophilin_C"/>
</dbReference>
<dbReference type="AlphaFoldDB" id="A0A448VQB3"/>
<evidence type="ECO:0000256" key="1">
    <source>
        <dbReference type="ARBA" id="ARBA00004442"/>
    </source>
</evidence>
<dbReference type="RefSeq" id="WP_050793686.1">
    <property type="nucleotide sequence ID" value="NZ_CAUJRG010000018.1"/>
</dbReference>
<protein>
    <submittedName>
        <fullName evidence="3">Hemoglobin receptor component HpuA</fullName>
    </submittedName>
</protein>
<dbReference type="Proteomes" id="UP000272771">
    <property type="component" value="Chromosome"/>
</dbReference>
<dbReference type="Gene3D" id="2.40.160.90">
    <property type="match status" value="1"/>
</dbReference>
<organism evidence="3 4">
    <name type="scientific">Neisseria weaveri</name>
    <dbReference type="NCBI Taxonomy" id="28091"/>
    <lineage>
        <taxon>Bacteria</taxon>
        <taxon>Pseudomonadati</taxon>
        <taxon>Pseudomonadota</taxon>
        <taxon>Betaproteobacteria</taxon>
        <taxon>Neisseriales</taxon>
        <taxon>Neisseriaceae</taxon>
        <taxon>Neisseria</taxon>
    </lineage>
</organism>
<evidence type="ECO:0000256" key="2">
    <source>
        <dbReference type="SAM" id="SignalP"/>
    </source>
</evidence>
<gene>
    <name evidence="3" type="ORF">NCTC12742_01908</name>
</gene>
<name>A0A448VQB3_9NEIS</name>
<reference evidence="3 4" key="1">
    <citation type="submission" date="2018-12" db="EMBL/GenBank/DDBJ databases">
        <authorList>
            <consortium name="Pathogen Informatics"/>
        </authorList>
    </citation>
    <scope>NUCLEOTIDE SEQUENCE [LARGE SCALE GENOMIC DNA]</scope>
    <source>
        <strain evidence="3 4">NCTC12742</strain>
    </source>
</reference>
<dbReference type="InterPro" id="IPR011250">
    <property type="entry name" value="OMP/PagP_B-barrel"/>
</dbReference>
<dbReference type="EMBL" id="LR134533">
    <property type="protein sequence ID" value="VEJ51995.1"/>
    <property type="molecule type" value="Genomic_DNA"/>
</dbReference>